<name>A0A0A9BS61_ARUDO</name>
<dbReference type="AlphaFoldDB" id="A0A0A9BS61"/>
<proteinExistence type="predicted"/>
<sequence>MHYFSLKFAALFLHIFFLVLARPGAVLICKIVTHVYIFEATQVPFAL</sequence>
<protein>
    <submittedName>
        <fullName evidence="1">Uncharacterized protein</fullName>
    </submittedName>
</protein>
<evidence type="ECO:0000313" key="1">
    <source>
        <dbReference type="EMBL" id="JAD62087.1"/>
    </source>
</evidence>
<organism evidence="1">
    <name type="scientific">Arundo donax</name>
    <name type="common">Giant reed</name>
    <name type="synonym">Donax arundinaceus</name>
    <dbReference type="NCBI Taxonomy" id="35708"/>
    <lineage>
        <taxon>Eukaryota</taxon>
        <taxon>Viridiplantae</taxon>
        <taxon>Streptophyta</taxon>
        <taxon>Embryophyta</taxon>
        <taxon>Tracheophyta</taxon>
        <taxon>Spermatophyta</taxon>
        <taxon>Magnoliopsida</taxon>
        <taxon>Liliopsida</taxon>
        <taxon>Poales</taxon>
        <taxon>Poaceae</taxon>
        <taxon>PACMAD clade</taxon>
        <taxon>Arundinoideae</taxon>
        <taxon>Arundineae</taxon>
        <taxon>Arundo</taxon>
    </lineage>
</organism>
<reference evidence="1" key="2">
    <citation type="journal article" date="2015" name="Data Brief">
        <title>Shoot transcriptome of the giant reed, Arundo donax.</title>
        <authorList>
            <person name="Barrero R.A."/>
            <person name="Guerrero F.D."/>
            <person name="Moolhuijzen P."/>
            <person name="Goolsby J.A."/>
            <person name="Tidwell J."/>
            <person name="Bellgard S.E."/>
            <person name="Bellgard M.I."/>
        </authorList>
    </citation>
    <scope>NUCLEOTIDE SEQUENCE</scope>
    <source>
        <tissue evidence="1">Shoot tissue taken approximately 20 cm above the soil surface</tissue>
    </source>
</reference>
<reference evidence="1" key="1">
    <citation type="submission" date="2014-09" db="EMBL/GenBank/DDBJ databases">
        <authorList>
            <person name="Magalhaes I.L.F."/>
            <person name="Oliveira U."/>
            <person name="Santos F.R."/>
            <person name="Vidigal T.H.D.A."/>
            <person name="Brescovit A.D."/>
            <person name="Santos A.J."/>
        </authorList>
    </citation>
    <scope>NUCLEOTIDE SEQUENCE</scope>
    <source>
        <tissue evidence="1">Shoot tissue taken approximately 20 cm above the soil surface</tissue>
    </source>
</reference>
<accession>A0A0A9BS61</accession>
<dbReference type="EMBL" id="GBRH01235808">
    <property type="protein sequence ID" value="JAD62087.1"/>
    <property type="molecule type" value="Transcribed_RNA"/>
</dbReference>